<proteinExistence type="predicted"/>
<feature type="region of interest" description="Disordered" evidence="1">
    <location>
        <begin position="1"/>
        <end position="53"/>
    </location>
</feature>
<dbReference type="OrthoDB" id="5427699at2759"/>
<accession>A0A319E5N9</accession>
<dbReference type="STRING" id="1448318.A0A319E5N9"/>
<evidence type="ECO:0000313" key="3">
    <source>
        <dbReference type="Proteomes" id="UP000248423"/>
    </source>
</evidence>
<dbReference type="Proteomes" id="UP000248423">
    <property type="component" value="Unassembled WGS sequence"/>
</dbReference>
<gene>
    <name evidence="2" type="ORF">BO78DRAFT_149110</name>
</gene>
<sequence>MKPATATKSPNGHGSLYKEVRFSPTPTPVRRSQSVPDTHLDSRSHCTRGPATKGATYSVVSADYLQQVRSLLDRQRANFEDERKLFTEERQLWDNERALLNQRISELESLLKGRGSTGAAATSTAPTGAFASYALTSAFQNQFGRPLLADSTDHPNPTSAQVWEGSSPGSRPTRVFPDVEKTDLQGLVSPEQGGNLSVSAPSLDAALSPKSHAADFSASACVPVPIERLDSKLDGITLKSSALPPGIVARVITPPSPPSLEGSPSLSCRAAAEHRNNLKLKLSELGPPEFNLTRNAGHTPMARIDRDLDTEQPSPREVATEDELLAPAAPRQPAENSDSYFADLADDPALKGPLSLLNEEEHDSDFLREVDQKLLDQVRQIVGYPRSSEDQKPTEVEPPSQGEEPELRFKKTTNFGTAFGNSDCGKV</sequence>
<evidence type="ECO:0000313" key="2">
    <source>
        <dbReference type="EMBL" id="PYI05281.1"/>
    </source>
</evidence>
<feature type="region of interest" description="Disordered" evidence="1">
    <location>
        <begin position="379"/>
        <end position="427"/>
    </location>
</feature>
<feature type="region of interest" description="Disordered" evidence="1">
    <location>
        <begin position="306"/>
        <end position="346"/>
    </location>
</feature>
<feature type="compositionally biased region" description="Polar residues" evidence="1">
    <location>
        <begin position="1"/>
        <end position="12"/>
    </location>
</feature>
<organism evidence="2 3">
    <name type="scientific">Aspergillus sclerotiicarbonarius (strain CBS 121057 / IBT 28362)</name>
    <dbReference type="NCBI Taxonomy" id="1448318"/>
    <lineage>
        <taxon>Eukaryota</taxon>
        <taxon>Fungi</taxon>
        <taxon>Dikarya</taxon>
        <taxon>Ascomycota</taxon>
        <taxon>Pezizomycotina</taxon>
        <taxon>Eurotiomycetes</taxon>
        <taxon>Eurotiomycetidae</taxon>
        <taxon>Eurotiales</taxon>
        <taxon>Aspergillaceae</taxon>
        <taxon>Aspergillus</taxon>
        <taxon>Aspergillus subgen. Circumdati</taxon>
    </lineage>
</organism>
<dbReference type="VEuPathDB" id="FungiDB:BO78DRAFT_149110"/>
<name>A0A319E5N9_ASPSB</name>
<feature type="region of interest" description="Disordered" evidence="1">
    <location>
        <begin position="149"/>
        <end position="174"/>
    </location>
</feature>
<dbReference type="EMBL" id="KZ826359">
    <property type="protein sequence ID" value="PYI05281.1"/>
    <property type="molecule type" value="Genomic_DNA"/>
</dbReference>
<keyword evidence="3" id="KW-1185">Reference proteome</keyword>
<evidence type="ECO:0000256" key="1">
    <source>
        <dbReference type="SAM" id="MobiDB-lite"/>
    </source>
</evidence>
<protein>
    <submittedName>
        <fullName evidence="2">Uncharacterized protein</fullName>
    </submittedName>
</protein>
<reference evidence="2 3" key="1">
    <citation type="submission" date="2018-02" db="EMBL/GenBank/DDBJ databases">
        <title>The genomes of Aspergillus section Nigri reveals drivers in fungal speciation.</title>
        <authorList>
            <consortium name="DOE Joint Genome Institute"/>
            <person name="Vesth T.C."/>
            <person name="Nybo J."/>
            <person name="Theobald S."/>
            <person name="Brandl J."/>
            <person name="Frisvad J.C."/>
            <person name="Nielsen K.F."/>
            <person name="Lyhne E.K."/>
            <person name="Kogle M.E."/>
            <person name="Kuo A."/>
            <person name="Riley R."/>
            <person name="Clum A."/>
            <person name="Nolan M."/>
            <person name="Lipzen A."/>
            <person name="Salamov A."/>
            <person name="Henrissat B."/>
            <person name="Wiebenga A."/>
            <person name="De vries R.P."/>
            <person name="Grigoriev I.V."/>
            <person name="Mortensen U.H."/>
            <person name="Andersen M.R."/>
            <person name="Baker S.E."/>
        </authorList>
    </citation>
    <scope>NUCLEOTIDE SEQUENCE [LARGE SCALE GENOMIC DNA]</scope>
    <source>
        <strain evidence="2 3">CBS 121057</strain>
    </source>
</reference>
<dbReference type="AlphaFoldDB" id="A0A319E5N9"/>